<proteinExistence type="predicted"/>
<dbReference type="RefSeq" id="WP_186921961.1">
    <property type="nucleotide sequence ID" value="NZ_JACOFW010000004.1"/>
</dbReference>
<evidence type="ECO:0000313" key="1">
    <source>
        <dbReference type="EMBL" id="MBC3806879.1"/>
    </source>
</evidence>
<sequence>MSAAFHFKQGQIPLLISMPHVGTEIPAHIAAQLNPVAEIKADTDWHLPLLYNMLDELGASCIHARYSRYVIDLNRPSDDKNLYPGQDTTGLCPLDTFAKQALYRNGIGPNAEEVQNRIQDYWQPYHQQLQAELARLVEVHGIAILWDAHSIASQVPRFFTGRLPDLNFGTADQKSCDASLQNALANVMQTGATSYTHVFNGRFKGGHITRHYGQPTQHIHAVQLEMSQCVYMDETQPFGYRPDLAAQIQPLLKDLLQACLQWAQQNAQAKSIGKSS</sequence>
<keyword evidence="1" id="KW-0378">Hydrolase</keyword>
<dbReference type="NCBIfam" id="TIGR02017">
    <property type="entry name" value="hutG_amidohyd"/>
    <property type="match status" value="1"/>
</dbReference>
<comment type="caution">
    <text evidence="1">The sequence shown here is derived from an EMBL/GenBank/DDBJ whole genome shotgun (WGS) entry which is preliminary data.</text>
</comment>
<gene>
    <name evidence="1" type="primary">hutG</name>
    <name evidence="1" type="ORF">H8K52_05910</name>
</gene>
<keyword evidence="2" id="KW-1185">Reference proteome</keyword>
<dbReference type="EMBL" id="JACOFW010000004">
    <property type="protein sequence ID" value="MBC3806879.1"/>
    <property type="molecule type" value="Genomic_DNA"/>
</dbReference>
<accession>A0ABR6X3G0</accession>
<reference evidence="1 2" key="1">
    <citation type="submission" date="2020-08" db="EMBL/GenBank/DDBJ databases">
        <title>Novel species isolated from subtropical streams in China.</title>
        <authorList>
            <person name="Lu H."/>
        </authorList>
    </citation>
    <scope>NUCLEOTIDE SEQUENCE [LARGE SCALE GENOMIC DNA]</scope>
    <source>
        <strain evidence="1 2">KACC 16656</strain>
    </source>
</reference>
<dbReference type="EC" id="3.5.1.68" evidence="1"/>
<name>A0ABR6X3G0_9BURK</name>
<dbReference type="GO" id="GO:0050129">
    <property type="term" value="F:N-formylglutamate deformylase activity"/>
    <property type="evidence" value="ECO:0007669"/>
    <property type="project" value="UniProtKB-EC"/>
</dbReference>
<dbReference type="Pfam" id="PF05013">
    <property type="entry name" value="FGase"/>
    <property type="match status" value="1"/>
</dbReference>
<dbReference type="InterPro" id="IPR007709">
    <property type="entry name" value="N-FG_amidohydro"/>
</dbReference>
<protein>
    <submittedName>
        <fullName evidence="1">N-formylglutamate deformylase</fullName>
        <ecNumber evidence="1">3.5.1.68</ecNumber>
    </submittedName>
</protein>
<organism evidence="1 2">
    <name type="scientific">Undibacterium seohonense</name>
    <dbReference type="NCBI Taxonomy" id="1344950"/>
    <lineage>
        <taxon>Bacteria</taxon>
        <taxon>Pseudomonadati</taxon>
        <taxon>Pseudomonadota</taxon>
        <taxon>Betaproteobacteria</taxon>
        <taxon>Burkholderiales</taxon>
        <taxon>Oxalobacteraceae</taxon>
        <taxon>Undibacterium</taxon>
    </lineage>
</organism>
<dbReference type="InterPro" id="IPR010247">
    <property type="entry name" value="HutG_amidohyd"/>
</dbReference>
<dbReference type="Gene3D" id="3.40.630.40">
    <property type="entry name" value="Zn-dependent exopeptidases"/>
    <property type="match status" value="1"/>
</dbReference>
<dbReference type="Proteomes" id="UP000648257">
    <property type="component" value="Unassembled WGS sequence"/>
</dbReference>
<evidence type="ECO:0000313" key="2">
    <source>
        <dbReference type="Proteomes" id="UP000648257"/>
    </source>
</evidence>
<dbReference type="SUPFAM" id="SSF53187">
    <property type="entry name" value="Zn-dependent exopeptidases"/>
    <property type="match status" value="1"/>
</dbReference>